<evidence type="ECO:0000313" key="5">
    <source>
        <dbReference type="Proteomes" id="UP000285301"/>
    </source>
</evidence>
<comment type="caution">
    <text evidence="4">The sequence shown here is derived from an EMBL/GenBank/DDBJ whole genome shotgun (WGS) entry which is preliminary data.</text>
</comment>
<dbReference type="PANTHER" id="PTHR12157:SF24">
    <property type="entry name" value="FIFE, ISOFORM D"/>
    <property type="match status" value="1"/>
</dbReference>
<feature type="non-terminal residue" evidence="4">
    <location>
        <position position="1"/>
    </location>
</feature>
<dbReference type="GO" id="GO:0042734">
    <property type="term" value="C:presynaptic membrane"/>
    <property type="evidence" value="ECO:0007669"/>
    <property type="project" value="TreeGrafter"/>
</dbReference>
<dbReference type="GO" id="GO:0031267">
    <property type="term" value="F:small GTPase binding"/>
    <property type="evidence" value="ECO:0007669"/>
    <property type="project" value="InterPro"/>
</dbReference>
<dbReference type="InterPro" id="IPR039032">
    <property type="entry name" value="Rim-like"/>
</dbReference>
<dbReference type="GO" id="GO:0048788">
    <property type="term" value="C:cytoskeleton of presynaptic active zone"/>
    <property type="evidence" value="ECO:0007669"/>
    <property type="project" value="TreeGrafter"/>
</dbReference>
<dbReference type="Pfam" id="PF00168">
    <property type="entry name" value="C2"/>
    <property type="match status" value="1"/>
</dbReference>
<evidence type="ECO:0000256" key="2">
    <source>
        <dbReference type="ARBA" id="ARBA00034103"/>
    </source>
</evidence>
<dbReference type="SUPFAM" id="SSF49562">
    <property type="entry name" value="C2 domain (Calcium/lipid-binding domain, CaLB)"/>
    <property type="match status" value="1"/>
</dbReference>
<dbReference type="GO" id="GO:0048791">
    <property type="term" value="P:calcium ion-regulated exocytosis of neurotransmitter"/>
    <property type="evidence" value="ECO:0007669"/>
    <property type="project" value="TreeGrafter"/>
</dbReference>
<dbReference type="Proteomes" id="UP000285301">
    <property type="component" value="Unassembled WGS sequence"/>
</dbReference>
<sequence length="97" mass="11533">TYVKTYLKESKRHINKKKTRVVPNSCEPQYRQTLKYDAAMIYGRSLLVMVWQKQKGFEHNVPIGAVDIQVNQLELHKLTISWYKLYGIENFHSKYEA</sequence>
<dbReference type="GO" id="GO:0050806">
    <property type="term" value="P:positive regulation of synaptic transmission"/>
    <property type="evidence" value="ECO:0007669"/>
    <property type="project" value="TreeGrafter"/>
</dbReference>
<dbReference type="OrthoDB" id="10059918at2759"/>
<protein>
    <submittedName>
        <fullName evidence="4">Regulating synaptic membrane exocytosis protein 3-like protein</fullName>
    </submittedName>
</protein>
<dbReference type="AlphaFoldDB" id="A0A443Q7S8"/>
<gene>
    <name evidence="4" type="ORF">B4U79_14860</name>
</gene>
<organism evidence="4 5">
    <name type="scientific">Dinothrombium tinctorium</name>
    <dbReference type="NCBI Taxonomy" id="1965070"/>
    <lineage>
        <taxon>Eukaryota</taxon>
        <taxon>Metazoa</taxon>
        <taxon>Ecdysozoa</taxon>
        <taxon>Arthropoda</taxon>
        <taxon>Chelicerata</taxon>
        <taxon>Arachnida</taxon>
        <taxon>Acari</taxon>
        <taxon>Acariformes</taxon>
        <taxon>Trombidiformes</taxon>
        <taxon>Prostigmata</taxon>
        <taxon>Anystina</taxon>
        <taxon>Parasitengona</taxon>
        <taxon>Trombidioidea</taxon>
        <taxon>Trombidiidae</taxon>
        <taxon>Dinothrombium</taxon>
    </lineage>
</organism>
<keyword evidence="1" id="KW-0770">Synapse</keyword>
<evidence type="ECO:0000256" key="1">
    <source>
        <dbReference type="ARBA" id="ARBA00023018"/>
    </source>
</evidence>
<reference evidence="4 5" key="1">
    <citation type="journal article" date="2018" name="Gigascience">
        <title>Genomes of trombidid mites reveal novel predicted allergens and laterally-transferred genes associated with secondary metabolism.</title>
        <authorList>
            <person name="Dong X."/>
            <person name="Chaisiri K."/>
            <person name="Xia D."/>
            <person name="Armstrong S.D."/>
            <person name="Fang Y."/>
            <person name="Donnelly M.J."/>
            <person name="Kadowaki T."/>
            <person name="McGarry J.W."/>
            <person name="Darby A.C."/>
            <person name="Makepeace B.L."/>
        </authorList>
    </citation>
    <scope>NUCLEOTIDE SEQUENCE [LARGE SCALE GENOMIC DNA]</scope>
    <source>
        <strain evidence="4">UoL-WK</strain>
    </source>
</reference>
<dbReference type="PROSITE" id="PS50004">
    <property type="entry name" value="C2"/>
    <property type="match status" value="1"/>
</dbReference>
<accession>A0A443Q7S8</accession>
<name>A0A443Q7S8_9ACAR</name>
<proteinExistence type="predicted"/>
<dbReference type="PANTHER" id="PTHR12157">
    <property type="entry name" value="REGULATING SYNAPTIC MEMBRANE EXOCYTOSIS PROTEIN"/>
    <property type="match status" value="1"/>
</dbReference>
<dbReference type="Gene3D" id="2.60.40.150">
    <property type="entry name" value="C2 domain"/>
    <property type="match status" value="1"/>
</dbReference>
<dbReference type="GO" id="GO:0048167">
    <property type="term" value="P:regulation of synaptic plasticity"/>
    <property type="evidence" value="ECO:0007669"/>
    <property type="project" value="TreeGrafter"/>
</dbReference>
<dbReference type="GO" id="GO:0042391">
    <property type="term" value="P:regulation of membrane potential"/>
    <property type="evidence" value="ECO:0007669"/>
    <property type="project" value="TreeGrafter"/>
</dbReference>
<dbReference type="GO" id="GO:0044325">
    <property type="term" value="F:transmembrane transporter binding"/>
    <property type="evidence" value="ECO:0007669"/>
    <property type="project" value="TreeGrafter"/>
</dbReference>
<keyword evidence="5" id="KW-1185">Reference proteome</keyword>
<evidence type="ECO:0000313" key="4">
    <source>
        <dbReference type="EMBL" id="RWR99081.1"/>
    </source>
</evidence>
<dbReference type="InterPro" id="IPR000008">
    <property type="entry name" value="C2_dom"/>
</dbReference>
<feature type="non-terminal residue" evidence="4">
    <location>
        <position position="97"/>
    </location>
</feature>
<comment type="subcellular location">
    <subcellularLocation>
        <location evidence="2">Synapse</location>
    </subcellularLocation>
</comment>
<dbReference type="EMBL" id="NCKU01017007">
    <property type="protein sequence ID" value="RWR99081.1"/>
    <property type="molecule type" value="Genomic_DNA"/>
</dbReference>
<evidence type="ECO:0000259" key="3">
    <source>
        <dbReference type="PROSITE" id="PS50004"/>
    </source>
</evidence>
<dbReference type="STRING" id="1965070.A0A443Q7S8"/>
<feature type="domain" description="C2" evidence="3">
    <location>
        <begin position="1"/>
        <end position="83"/>
    </location>
</feature>
<dbReference type="InterPro" id="IPR035892">
    <property type="entry name" value="C2_domain_sf"/>
</dbReference>